<gene>
    <name evidence="2" type="ORF">GRI97_10990</name>
</gene>
<dbReference type="AlphaFoldDB" id="A0A6I4TUB8"/>
<organism evidence="2 3">
    <name type="scientific">Croceibacterium xixiisoli</name>
    <dbReference type="NCBI Taxonomy" id="1476466"/>
    <lineage>
        <taxon>Bacteria</taxon>
        <taxon>Pseudomonadati</taxon>
        <taxon>Pseudomonadota</taxon>
        <taxon>Alphaproteobacteria</taxon>
        <taxon>Sphingomonadales</taxon>
        <taxon>Erythrobacteraceae</taxon>
        <taxon>Croceibacterium</taxon>
    </lineage>
</organism>
<sequence length="355" mass="38375">MLDWLRRLMAGDQSAAPADAEVERDEQGRVTRVQQTLSPAGQTSTDTPPPATNPALAPVGALAPRLDAASAWLVQQNIALARDHGIGLEENFSVDQTTGLLTLHFPDRPDLSLPATIIGSFDPRDRSFMWGWANSSVHPEMIRDAAALRALADEGSDPSLARHPALTTPVQTVTFDTLMPLLALAAQVGGADGVYRCITNGSTSIFLAIRAGTAAAQTPADPALLEQAGELVRAQDAEMLPIDAEYHAGKHDGGNPQMGGLIERKVEIYHRYWAREDDYWLPSSLGWPSDHDASRHRINFTVPHPGGGALVVAVFKTFGDTIHRVERIDGAPKITDILLDWGKGFVWPKPVAEEE</sequence>
<dbReference type="Proteomes" id="UP000469430">
    <property type="component" value="Unassembled WGS sequence"/>
</dbReference>
<dbReference type="RefSeq" id="WP_161391230.1">
    <property type="nucleotide sequence ID" value="NZ_JBHSCP010000001.1"/>
</dbReference>
<dbReference type="EMBL" id="WTYJ01000002">
    <property type="protein sequence ID" value="MXO99514.1"/>
    <property type="molecule type" value="Genomic_DNA"/>
</dbReference>
<evidence type="ECO:0000313" key="2">
    <source>
        <dbReference type="EMBL" id="MXO99514.1"/>
    </source>
</evidence>
<comment type="caution">
    <text evidence="2">The sequence shown here is derived from an EMBL/GenBank/DDBJ whole genome shotgun (WGS) entry which is preliminary data.</text>
</comment>
<evidence type="ECO:0000313" key="3">
    <source>
        <dbReference type="Proteomes" id="UP000469430"/>
    </source>
</evidence>
<dbReference type="Pfam" id="PF21813">
    <property type="entry name" value="DUF6882"/>
    <property type="match status" value="1"/>
</dbReference>
<reference evidence="2 3" key="1">
    <citation type="submission" date="2019-12" db="EMBL/GenBank/DDBJ databases">
        <title>Genomic-based taxomic classification of the family Erythrobacteraceae.</title>
        <authorList>
            <person name="Xu L."/>
        </authorList>
    </citation>
    <scope>NUCLEOTIDE SEQUENCE [LARGE SCALE GENOMIC DNA]</scope>
    <source>
        <strain evidence="2 3">S36</strain>
    </source>
</reference>
<protein>
    <submittedName>
        <fullName evidence="2">Uncharacterized protein</fullName>
    </submittedName>
</protein>
<dbReference type="InterPro" id="IPR049249">
    <property type="entry name" value="DUF6882"/>
</dbReference>
<feature type="compositionally biased region" description="Polar residues" evidence="1">
    <location>
        <begin position="32"/>
        <end position="44"/>
    </location>
</feature>
<name>A0A6I4TUB8_9SPHN</name>
<keyword evidence="3" id="KW-1185">Reference proteome</keyword>
<evidence type="ECO:0000256" key="1">
    <source>
        <dbReference type="SAM" id="MobiDB-lite"/>
    </source>
</evidence>
<feature type="region of interest" description="Disordered" evidence="1">
    <location>
        <begin position="13"/>
        <end position="53"/>
    </location>
</feature>
<proteinExistence type="predicted"/>
<dbReference type="OrthoDB" id="72428at2"/>
<accession>A0A6I4TUB8</accession>